<evidence type="ECO:0000313" key="2">
    <source>
        <dbReference type="Proteomes" id="UP000724874"/>
    </source>
</evidence>
<organism evidence="1 2">
    <name type="scientific">Gymnopilus junonius</name>
    <name type="common">Spectacular rustgill mushroom</name>
    <name type="synonym">Gymnopilus spectabilis subsp. junonius</name>
    <dbReference type="NCBI Taxonomy" id="109634"/>
    <lineage>
        <taxon>Eukaryota</taxon>
        <taxon>Fungi</taxon>
        <taxon>Dikarya</taxon>
        <taxon>Basidiomycota</taxon>
        <taxon>Agaricomycotina</taxon>
        <taxon>Agaricomycetes</taxon>
        <taxon>Agaricomycetidae</taxon>
        <taxon>Agaricales</taxon>
        <taxon>Agaricineae</taxon>
        <taxon>Hymenogastraceae</taxon>
        <taxon>Gymnopilus</taxon>
    </lineage>
</organism>
<dbReference type="AlphaFoldDB" id="A0A9P5NTD8"/>
<evidence type="ECO:0000313" key="1">
    <source>
        <dbReference type="EMBL" id="KAF8903875.1"/>
    </source>
</evidence>
<protein>
    <submittedName>
        <fullName evidence="1">Uncharacterized protein</fullName>
    </submittedName>
</protein>
<sequence>MSDDDIDEHRFQQAFAAVDPEPLLLLQILIEDPIETTVHDLAFYYTEAVEENPSRGPYLASVLVKVANSPDAPTFPSDTVSSCLNRALADQHFKTFYGDSRVKEYGPKNTYLLESLLSGLSFKYDLTSTSDMLGTLCDGLDTPHGSSDSPEVSVIGTCIQLLIHGSEVTERAAGSSYHMSPEEIASKLKAHKAAGIVKDPHALQVLDLTISLAETGFQPENDREDVWDLLFPPKA</sequence>
<comment type="caution">
    <text evidence="1">The sequence shown here is derived from an EMBL/GenBank/DDBJ whole genome shotgun (WGS) entry which is preliminary data.</text>
</comment>
<dbReference type="OrthoDB" id="3000038at2759"/>
<name>A0A9P5NTD8_GYMJU</name>
<dbReference type="Proteomes" id="UP000724874">
    <property type="component" value="Unassembled WGS sequence"/>
</dbReference>
<keyword evidence="2" id="KW-1185">Reference proteome</keyword>
<dbReference type="EMBL" id="JADNYJ010000028">
    <property type="protein sequence ID" value="KAF8903875.1"/>
    <property type="molecule type" value="Genomic_DNA"/>
</dbReference>
<reference evidence="1" key="1">
    <citation type="submission" date="2020-11" db="EMBL/GenBank/DDBJ databases">
        <authorList>
            <consortium name="DOE Joint Genome Institute"/>
            <person name="Ahrendt S."/>
            <person name="Riley R."/>
            <person name="Andreopoulos W."/>
            <person name="LaButti K."/>
            <person name="Pangilinan J."/>
            <person name="Ruiz-duenas F.J."/>
            <person name="Barrasa J.M."/>
            <person name="Sanchez-Garcia M."/>
            <person name="Camarero S."/>
            <person name="Miyauchi S."/>
            <person name="Serrano A."/>
            <person name="Linde D."/>
            <person name="Babiker R."/>
            <person name="Drula E."/>
            <person name="Ayuso-Fernandez I."/>
            <person name="Pacheco R."/>
            <person name="Padilla G."/>
            <person name="Ferreira P."/>
            <person name="Barriuso J."/>
            <person name="Kellner H."/>
            <person name="Castanera R."/>
            <person name="Alfaro M."/>
            <person name="Ramirez L."/>
            <person name="Pisabarro A.G."/>
            <person name="Kuo A."/>
            <person name="Tritt A."/>
            <person name="Lipzen A."/>
            <person name="He G."/>
            <person name="Yan M."/>
            <person name="Ng V."/>
            <person name="Cullen D."/>
            <person name="Martin F."/>
            <person name="Rosso M.-N."/>
            <person name="Henrissat B."/>
            <person name="Hibbett D."/>
            <person name="Martinez A.T."/>
            <person name="Grigoriev I.V."/>
        </authorList>
    </citation>
    <scope>NUCLEOTIDE SEQUENCE</scope>
    <source>
        <strain evidence="1">AH 44721</strain>
    </source>
</reference>
<proteinExistence type="predicted"/>
<gene>
    <name evidence="1" type="ORF">CPB84DRAFT_1745992</name>
</gene>
<accession>A0A9P5NTD8</accession>